<protein>
    <submittedName>
        <fullName evidence="4">DUF916 and DUF3324 domain-containing protein</fullName>
    </submittedName>
</protein>
<keyword evidence="1" id="KW-0472">Membrane</keyword>
<evidence type="ECO:0000259" key="3">
    <source>
        <dbReference type="Pfam" id="PF11797"/>
    </source>
</evidence>
<evidence type="ECO:0000256" key="1">
    <source>
        <dbReference type="SAM" id="Phobius"/>
    </source>
</evidence>
<dbReference type="KEGG" id="lfo:LMK00_05400"/>
<evidence type="ECO:0000313" key="5">
    <source>
        <dbReference type="Proteomes" id="UP001056730"/>
    </source>
</evidence>
<dbReference type="InterPro" id="IPR010317">
    <property type="entry name" value="WxLIP_PGBD"/>
</dbReference>
<dbReference type="Pfam" id="PF06030">
    <property type="entry name" value="WxLIP_PGBD"/>
    <property type="match status" value="1"/>
</dbReference>
<dbReference type="Proteomes" id="UP001056730">
    <property type="component" value="Chromosome"/>
</dbReference>
<dbReference type="InterPro" id="IPR021759">
    <property type="entry name" value="WxLIP_HBD"/>
</dbReference>
<keyword evidence="1" id="KW-0812">Transmembrane</keyword>
<sequence>MKKIYYLISTIFLMVVLFTLGVDPVSANEFKFSVTPIPSSKQIDSKVTYFDLSLKPKEQETLQVELANATDKEVVVDVSLNPARTNGSGVVEYRENKLKNTQNIPFDIKQYVEFPRQVKLAKHSKQKISFKVIMPDKGFNGILASGIQFREHGQEEKNKSNKNAIAINNTFSYVLALLIQQGSKTVTPQIVSDKASMETQQGRSDVILSLENKSSTYLNKMAIDADVYHEGKEKPVTGLIKKDMQFAPNSIMDYRISMGSNLVKPGKYTVKGTLYGEKSTLGTYEYNGQKYKYKFDINESFLVDGQKAKELNKDNVLIEKKEDNKVWIYFIIGLILLLLMAIGFIIYILRREKSNREEKK</sequence>
<proteinExistence type="predicted"/>
<evidence type="ECO:0000259" key="2">
    <source>
        <dbReference type="Pfam" id="PF06030"/>
    </source>
</evidence>
<name>A0A9Q8Y3L8_9LACT</name>
<reference evidence="4" key="1">
    <citation type="journal article" date="2022" name="Front. Microbiol.">
        <title>Feed Insects as a Reservoir of Granadaene-Producing Lactococci.</title>
        <authorList>
            <person name="Neuzil-Bunesova V."/>
            <person name="Ramirez Garcia A."/>
            <person name="Modrackova N."/>
            <person name="Makovska M."/>
            <person name="Sabolova M."/>
            <person name="Sproer C."/>
            <person name="Bunk B."/>
            <person name="Blom J."/>
            <person name="Schwab C."/>
        </authorList>
    </citation>
    <scope>NUCLEOTIDE SEQUENCE</scope>
    <source>
        <strain evidence="4">I4/6O</strain>
    </source>
</reference>
<dbReference type="AlphaFoldDB" id="A0A9Q8Y3L8"/>
<keyword evidence="1" id="KW-1133">Transmembrane helix</keyword>
<accession>A0A9Q8Y3L8</accession>
<organism evidence="4 5">
    <name type="scientific">Lactococcus formosensis</name>
    <dbReference type="NCBI Taxonomy" id="1281486"/>
    <lineage>
        <taxon>Bacteria</taxon>
        <taxon>Bacillati</taxon>
        <taxon>Bacillota</taxon>
        <taxon>Bacilli</taxon>
        <taxon>Lactobacillales</taxon>
        <taxon>Streptococcaceae</taxon>
        <taxon>Lactococcus</taxon>
    </lineage>
</organism>
<evidence type="ECO:0000313" key="4">
    <source>
        <dbReference type="EMBL" id="USJ21435.1"/>
    </source>
</evidence>
<dbReference type="RefSeq" id="WP_252175887.1">
    <property type="nucleotide sequence ID" value="NZ_CP086395.1"/>
</dbReference>
<feature type="transmembrane region" description="Helical" evidence="1">
    <location>
        <begin position="326"/>
        <end position="349"/>
    </location>
</feature>
<feature type="domain" description="WxL Interacting Protein peptidoglycan binding" evidence="2">
    <location>
        <begin position="32"/>
        <end position="150"/>
    </location>
</feature>
<dbReference type="Pfam" id="PF11797">
    <property type="entry name" value="WxLIP_HBD"/>
    <property type="match status" value="1"/>
</dbReference>
<dbReference type="EMBL" id="CP086395">
    <property type="protein sequence ID" value="USJ21435.1"/>
    <property type="molecule type" value="Genomic_DNA"/>
</dbReference>
<gene>
    <name evidence="4" type="ORF">LMK00_05400</name>
</gene>
<feature type="domain" description="WxL Interacting Protein host binding" evidence="3">
    <location>
        <begin position="163"/>
        <end position="313"/>
    </location>
</feature>